<dbReference type="GO" id="GO:0006310">
    <property type="term" value="P:DNA recombination"/>
    <property type="evidence" value="ECO:0007669"/>
    <property type="project" value="TreeGrafter"/>
</dbReference>
<dbReference type="EC" id="3.1.21.-" evidence="2"/>
<organism evidence="2 3">
    <name type="scientific">Dyadobacter helix</name>
    <dbReference type="NCBI Taxonomy" id="2822344"/>
    <lineage>
        <taxon>Bacteria</taxon>
        <taxon>Pseudomonadati</taxon>
        <taxon>Bacteroidota</taxon>
        <taxon>Cytophagia</taxon>
        <taxon>Cytophagales</taxon>
        <taxon>Spirosomataceae</taxon>
        <taxon>Dyadobacter</taxon>
    </lineage>
</organism>
<dbReference type="RefSeq" id="WP_215239522.1">
    <property type="nucleotide sequence ID" value="NZ_CAJRAF010000002.1"/>
</dbReference>
<dbReference type="Proteomes" id="UP000680038">
    <property type="component" value="Unassembled WGS sequence"/>
</dbReference>
<accession>A0A916JF70</accession>
<dbReference type="AlphaFoldDB" id="A0A916JF70"/>
<keyword evidence="2" id="KW-0378">Hydrolase</keyword>
<evidence type="ECO:0000259" key="1">
    <source>
        <dbReference type="Pfam" id="PF04754"/>
    </source>
</evidence>
<proteinExistence type="predicted"/>
<dbReference type="Pfam" id="PF04754">
    <property type="entry name" value="Transposase_31"/>
    <property type="match status" value="1"/>
</dbReference>
<sequence length="231" mass="26563">MSRPHTSIHDHFIRAILSDKEIAIDYFQNYLPLSVSEKLDLSSLTQVTDTYLSDELKKSMSDIVYNCLSTDKKEEVKVSLLLEHKSYPDKNTPAQIGHYIFSGLQKQIQNKEKLSVIIPVLLYHGKGKWPYQKLSGLFKTRFQAWDQFIPDFDYIYNNLGEIPGEQVESLNNNFLVASLLALKHSFQKDWLEQNALKILLLTEQAPKNLQSNLVVYLFGNGGSMSTKLKKY</sequence>
<comment type="caution">
    <text evidence="2">The sequence shown here is derived from an EMBL/GenBank/DDBJ whole genome shotgun (WGS) entry which is preliminary data.</text>
</comment>
<name>A0A916JF70_9BACT</name>
<dbReference type="GO" id="GO:1990238">
    <property type="term" value="F:double-stranded DNA endonuclease activity"/>
    <property type="evidence" value="ECO:0007669"/>
    <property type="project" value="TreeGrafter"/>
</dbReference>
<dbReference type="InterPro" id="IPR006842">
    <property type="entry name" value="Transposase_31"/>
</dbReference>
<dbReference type="PANTHER" id="PTHR34611">
    <property type="match status" value="1"/>
</dbReference>
<feature type="domain" description="Transposase (putative) YhgA-like" evidence="1">
    <location>
        <begin position="9"/>
        <end position="194"/>
    </location>
</feature>
<dbReference type="PANTHER" id="PTHR34611:SF2">
    <property type="entry name" value="INACTIVE RECOMBINATION-PROMOTING NUCLEASE-LIKE PROTEIN RPNE-RELATED"/>
    <property type="match status" value="1"/>
</dbReference>
<protein>
    <submittedName>
        <fullName evidence="2">Recombination-promoting nuclease RpnD</fullName>
        <ecNumber evidence="2">3.1.21.-</ecNumber>
    </submittedName>
</protein>
<dbReference type="EMBL" id="CAJRAF010000002">
    <property type="protein sequence ID" value="CAG5002799.1"/>
    <property type="molecule type" value="Genomic_DNA"/>
</dbReference>
<dbReference type="InterPro" id="IPR051699">
    <property type="entry name" value="Rpn/YhgA-like_nuclease"/>
</dbReference>
<evidence type="ECO:0000313" key="3">
    <source>
        <dbReference type="Proteomes" id="UP000680038"/>
    </source>
</evidence>
<evidence type="ECO:0000313" key="2">
    <source>
        <dbReference type="EMBL" id="CAG5002799.1"/>
    </source>
</evidence>
<gene>
    <name evidence="2" type="primary">rpnD</name>
    <name evidence="2" type="ORF">DYBT9275_02967</name>
</gene>
<keyword evidence="3" id="KW-1185">Reference proteome</keyword>
<reference evidence="2" key="1">
    <citation type="submission" date="2021-04" db="EMBL/GenBank/DDBJ databases">
        <authorList>
            <person name="Rodrigo-Torres L."/>
            <person name="Arahal R. D."/>
            <person name="Lucena T."/>
        </authorList>
    </citation>
    <scope>NUCLEOTIDE SEQUENCE</scope>
    <source>
        <strain evidence="2">CECT 9275</strain>
    </source>
</reference>